<feature type="non-terminal residue" evidence="2">
    <location>
        <position position="110"/>
    </location>
</feature>
<feature type="transmembrane region" description="Helical" evidence="1">
    <location>
        <begin position="85"/>
        <end position="108"/>
    </location>
</feature>
<feature type="transmembrane region" description="Helical" evidence="1">
    <location>
        <begin position="12"/>
        <end position="32"/>
    </location>
</feature>
<keyword evidence="1" id="KW-0812">Transmembrane</keyword>
<feature type="non-terminal residue" evidence="2">
    <location>
        <position position="1"/>
    </location>
</feature>
<feature type="transmembrane region" description="Helical" evidence="1">
    <location>
        <begin position="44"/>
        <end position="64"/>
    </location>
</feature>
<name>A0AAD8ELU1_DIPPU</name>
<protein>
    <submittedName>
        <fullName evidence="2">Uncharacterized protein</fullName>
    </submittedName>
</protein>
<gene>
    <name evidence="2" type="ORF">L9F63_013710</name>
</gene>
<keyword evidence="3" id="KW-1185">Reference proteome</keyword>
<keyword evidence="1" id="KW-0472">Membrane</keyword>
<accession>A0AAD8ELU1</accession>
<organism evidence="2 3">
    <name type="scientific">Diploptera punctata</name>
    <name type="common">Pacific beetle cockroach</name>
    <dbReference type="NCBI Taxonomy" id="6984"/>
    <lineage>
        <taxon>Eukaryota</taxon>
        <taxon>Metazoa</taxon>
        <taxon>Ecdysozoa</taxon>
        <taxon>Arthropoda</taxon>
        <taxon>Hexapoda</taxon>
        <taxon>Insecta</taxon>
        <taxon>Pterygota</taxon>
        <taxon>Neoptera</taxon>
        <taxon>Polyneoptera</taxon>
        <taxon>Dictyoptera</taxon>
        <taxon>Blattodea</taxon>
        <taxon>Blaberoidea</taxon>
        <taxon>Blaberidae</taxon>
        <taxon>Diplopterinae</taxon>
        <taxon>Diploptera</taxon>
    </lineage>
</organism>
<dbReference type="EMBL" id="JASPKZ010002700">
    <property type="protein sequence ID" value="KAJ9594988.1"/>
    <property type="molecule type" value="Genomic_DNA"/>
</dbReference>
<dbReference type="Proteomes" id="UP001233999">
    <property type="component" value="Unassembled WGS sequence"/>
</dbReference>
<evidence type="ECO:0000313" key="3">
    <source>
        <dbReference type="Proteomes" id="UP001233999"/>
    </source>
</evidence>
<dbReference type="AlphaFoldDB" id="A0AAD8ELU1"/>
<evidence type="ECO:0000256" key="1">
    <source>
        <dbReference type="SAM" id="Phobius"/>
    </source>
</evidence>
<keyword evidence="1" id="KW-1133">Transmembrane helix</keyword>
<evidence type="ECO:0000313" key="2">
    <source>
        <dbReference type="EMBL" id="KAJ9594988.1"/>
    </source>
</evidence>
<sequence>PTNEIIIKLIIVFNHLTIFLIRKIVLTLYIFFSENDCGMKFAGIILPMTSNFYPNIHILLKIIIPEIMGQMFENFHFRENKTFKSLIVYFFTLANISTESLLNLYYFLLQ</sequence>
<reference evidence="2" key="1">
    <citation type="journal article" date="2023" name="IScience">
        <title>Live-bearing cockroach genome reveals convergent evolutionary mechanisms linked to viviparity in insects and beyond.</title>
        <authorList>
            <person name="Fouks B."/>
            <person name="Harrison M.C."/>
            <person name="Mikhailova A.A."/>
            <person name="Marchal E."/>
            <person name="English S."/>
            <person name="Carruthers M."/>
            <person name="Jennings E.C."/>
            <person name="Chiamaka E.L."/>
            <person name="Frigard R.A."/>
            <person name="Pippel M."/>
            <person name="Attardo G.M."/>
            <person name="Benoit J.B."/>
            <person name="Bornberg-Bauer E."/>
            <person name="Tobe S.S."/>
        </authorList>
    </citation>
    <scope>NUCLEOTIDE SEQUENCE</scope>
    <source>
        <strain evidence="2">Stay&amp;Tobe</strain>
    </source>
</reference>
<comment type="caution">
    <text evidence="2">The sequence shown here is derived from an EMBL/GenBank/DDBJ whole genome shotgun (WGS) entry which is preliminary data.</text>
</comment>
<reference evidence="2" key="2">
    <citation type="submission" date="2023-05" db="EMBL/GenBank/DDBJ databases">
        <authorList>
            <person name="Fouks B."/>
        </authorList>
    </citation>
    <scope>NUCLEOTIDE SEQUENCE</scope>
    <source>
        <strain evidence="2">Stay&amp;Tobe</strain>
        <tissue evidence="2">Testes</tissue>
    </source>
</reference>
<proteinExistence type="predicted"/>